<comment type="caution">
    <text evidence="1">The sequence shown here is derived from an EMBL/GenBank/DDBJ whole genome shotgun (WGS) entry which is preliminary data.</text>
</comment>
<gene>
    <name evidence="1" type="ORF">Glove_37g133</name>
</gene>
<name>A0A397JG89_9GLOM</name>
<evidence type="ECO:0008006" key="3">
    <source>
        <dbReference type="Google" id="ProtNLM"/>
    </source>
</evidence>
<sequence length="86" mass="9607">MDLNKVALSYGNGLGIEKGYILQNNIMLSTLAGNVFTICNTDYCYNCGIGMSCKDKKEVFEWYLKAAGKGYSLTQYIKECVLQREG</sequence>
<dbReference type="Gene3D" id="1.25.40.10">
    <property type="entry name" value="Tetratricopeptide repeat domain"/>
    <property type="match status" value="1"/>
</dbReference>
<dbReference type="EMBL" id="PQFF01000035">
    <property type="protein sequence ID" value="RHZ87365.1"/>
    <property type="molecule type" value="Genomic_DNA"/>
</dbReference>
<reference evidence="1 2" key="1">
    <citation type="submission" date="2018-08" db="EMBL/GenBank/DDBJ databases">
        <title>Genome and evolution of the arbuscular mycorrhizal fungus Diversispora epigaea (formerly Glomus versiforme) and its bacterial endosymbionts.</title>
        <authorList>
            <person name="Sun X."/>
            <person name="Fei Z."/>
            <person name="Harrison M."/>
        </authorList>
    </citation>
    <scope>NUCLEOTIDE SEQUENCE [LARGE SCALE GENOMIC DNA]</scope>
    <source>
        <strain evidence="1 2">IT104</strain>
    </source>
</reference>
<evidence type="ECO:0000313" key="1">
    <source>
        <dbReference type="EMBL" id="RHZ87365.1"/>
    </source>
</evidence>
<protein>
    <recommendedName>
        <fullName evidence="3">Sel1 repeat family protein</fullName>
    </recommendedName>
</protein>
<proteinExistence type="predicted"/>
<evidence type="ECO:0000313" key="2">
    <source>
        <dbReference type="Proteomes" id="UP000266861"/>
    </source>
</evidence>
<accession>A0A397JG89</accession>
<dbReference type="InterPro" id="IPR011990">
    <property type="entry name" value="TPR-like_helical_dom_sf"/>
</dbReference>
<dbReference type="AlphaFoldDB" id="A0A397JG89"/>
<organism evidence="1 2">
    <name type="scientific">Diversispora epigaea</name>
    <dbReference type="NCBI Taxonomy" id="1348612"/>
    <lineage>
        <taxon>Eukaryota</taxon>
        <taxon>Fungi</taxon>
        <taxon>Fungi incertae sedis</taxon>
        <taxon>Mucoromycota</taxon>
        <taxon>Glomeromycotina</taxon>
        <taxon>Glomeromycetes</taxon>
        <taxon>Diversisporales</taxon>
        <taxon>Diversisporaceae</taxon>
        <taxon>Diversispora</taxon>
    </lineage>
</organism>
<dbReference type="OrthoDB" id="2425131at2759"/>
<keyword evidence="2" id="KW-1185">Reference proteome</keyword>
<dbReference type="Proteomes" id="UP000266861">
    <property type="component" value="Unassembled WGS sequence"/>
</dbReference>